<feature type="compositionally biased region" description="Polar residues" evidence="1">
    <location>
        <begin position="150"/>
        <end position="182"/>
    </location>
</feature>
<keyword evidence="2" id="KW-0732">Signal</keyword>
<dbReference type="EMBL" id="JAQGDS010000005">
    <property type="protein sequence ID" value="KAJ6260453.1"/>
    <property type="molecule type" value="Genomic_DNA"/>
</dbReference>
<protein>
    <submittedName>
        <fullName evidence="3">Uncharacterized protein</fullName>
    </submittedName>
</protein>
<reference evidence="3" key="1">
    <citation type="submission" date="2023-01" db="EMBL/GenBank/DDBJ databases">
        <title>The chitinases involved in constricting ring structure development in the nematode-trapping fungus Drechslerella dactyloides.</title>
        <authorList>
            <person name="Wang R."/>
            <person name="Zhang L."/>
            <person name="Tang P."/>
            <person name="Li S."/>
            <person name="Liang L."/>
        </authorList>
    </citation>
    <scope>NUCLEOTIDE SEQUENCE</scope>
    <source>
        <strain evidence="3">YMF1.00031</strain>
    </source>
</reference>
<accession>A0AAD6NKU4</accession>
<gene>
    <name evidence="3" type="ORF">Dda_4679</name>
</gene>
<name>A0AAD6NKU4_DREDA</name>
<dbReference type="Proteomes" id="UP001221413">
    <property type="component" value="Unassembled WGS sequence"/>
</dbReference>
<feature type="region of interest" description="Disordered" evidence="1">
    <location>
        <begin position="144"/>
        <end position="192"/>
    </location>
</feature>
<evidence type="ECO:0000313" key="4">
    <source>
        <dbReference type="Proteomes" id="UP001221413"/>
    </source>
</evidence>
<proteinExistence type="predicted"/>
<comment type="caution">
    <text evidence="3">The sequence shown here is derived from an EMBL/GenBank/DDBJ whole genome shotgun (WGS) entry which is preliminary data.</text>
</comment>
<keyword evidence="4" id="KW-1185">Reference proteome</keyword>
<dbReference type="AlphaFoldDB" id="A0AAD6NKU4"/>
<evidence type="ECO:0000256" key="2">
    <source>
        <dbReference type="SAM" id="SignalP"/>
    </source>
</evidence>
<feature type="signal peptide" evidence="2">
    <location>
        <begin position="1"/>
        <end position="18"/>
    </location>
</feature>
<sequence length="232" mass="24900">MYLMLPLLLALRATTVTAQFIGGYALFVNRTCPTGTLDCGPTVEYSGSPHACCPTGQVCHKWEFTSYGFVTACCATEKECREELEAANVCATDTWNLYIQGENHQFCCTPDLVGYATDLYKGYGKCVPRGTELEVGDSALNVKEQGLRGDSTSTPRPSGLTSRIGTSTQTSRGDATTTSDPSAASGLDRISTGTAPTVTVTGGLLFGSWWSEGVLLEESMRNLLWVAFRAEN</sequence>
<feature type="chain" id="PRO_5041903245" evidence="2">
    <location>
        <begin position="19"/>
        <end position="232"/>
    </location>
</feature>
<evidence type="ECO:0000313" key="3">
    <source>
        <dbReference type="EMBL" id="KAJ6260453.1"/>
    </source>
</evidence>
<organism evidence="3 4">
    <name type="scientific">Drechslerella dactyloides</name>
    <name type="common">Nematode-trapping fungus</name>
    <name type="synonym">Arthrobotrys dactyloides</name>
    <dbReference type="NCBI Taxonomy" id="74499"/>
    <lineage>
        <taxon>Eukaryota</taxon>
        <taxon>Fungi</taxon>
        <taxon>Dikarya</taxon>
        <taxon>Ascomycota</taxon>
        <taxon>Pezizomycotina</taxon>
        <taxon>Orbiliomycetes</taxon>
        <taxon>Orbiliales</taxon>
        <taxon>Orbiliaceae</taxon>
        <taxon>Drechslerella</taxon>
    </lineage>
</organism>
<evidence type="ECO:0000256" key="1">
    <source>
        <dbReference type="SAM" id="MobiDB-lite"/>
    </source>
</evidence>